<dbReference type="RefSeq" id="WP_202343117.1">
    <property type="nucleotide sequence ID" value="NZ_BAAAPI010000016.1"/>
</dbReference>
<dbReference type="InterPro" id="IPR019587">
    <property type="entry name" value="Polyketide_cyclase/dehydratase"/>
</dbReference>
<organism evidence="2 3">
    <name type="scientific">Leucobacter chromiireducens subsp. solipictus</name>
    <dbReference type="NCBI Taxonomy" id="398235"/>
    <lineage>
        <taxon>Bacteria</taxon>
        <taxon>Bacillati</taxon>
        <taxon>Actinomycetota</taxon>
        <taxon>Actinomycetes</taxon>
        <taxon>Micrococcales</taxon>
        <taxon>Microbacteriaceae</taxon>
        <taxon>Leucobacter</taxon>
    </lineage>
</organism>
<dbReference type="CDD" id="cd07812">
    <property type="entry name" value="SRPBCC"/>
    <property type="match status" value="1"/>
</dbReference>
<accession>A0ABS1SEW7</accession>
<dbReference type="InterPro" id="IPR036628">
    <property type="entry name" value="Clp_N_dom_sf"/>
</dbReference>
<dbReference type="InterPro" id="IPR023393">
    <property type="entry name" value="START-like_dom_sf"/>
</dbReference>
<keyword evidence="3" id="KW-1185">Reference proteome</keyword>
<dbReference type="Pfam" id="PF10604">
    <property type="entry name" value="Polyketide_cyc2"/>
    <property type="match status" value="1"/>
</dbReference>
<dbReference type="Proteomes" id="UP001645859">
    <property type="component" value="Unassembled WGS sequence"/>
</dbReference>
<name>A0ABS1SEW7_9MICO</name>
<evidence type="ECO:0000313" key="3">
    <source>
        <dbReference type="Proteomes" id="UP001645859"/>
    </source>
</evidence>
<gene>
    <name evidence="2" type="ORF">D3230_00835</name>
</gene>
<proteinExistence type="predicted"/>
<dbReference type="Gene3D" id="1.10.1780.10">
    <property type="entry name" value="Clp, N-terminal domain"/>
    <property type="match status" value="1"/>
</dbReference>
<sequence length="330" mass="36012">MSTLSEAARTSHALSLTAMEEASRVGQRPADIDHLLIALVLTEQIPGQVLRSFSMTLDSVRQAVAEQHLDQLAALGIQTAAPETGTIVFHETDGYEWSDRALGVLTRASKHGKRGNAAAVLRELVGEPSGMIEAILARCDTTPAAVTARLDEAERTPTHTPRRTVRGDALSGSSEAFVPASPEQVWELLADPSRMPEWEPSLEHVGGAPATMNVGEIRTATARTARADGKAIRVKPDFITQHVELLAREEPRLIEWRFTFPEAPLSNARCIRVELEPAAGGTHLRLALAWERNPSRARRPIPGGLMRPLYRFALWLQLSQLGGGIARAFR</sequence>
<reference evidence="2 3" key="1">
    <citation type="submission" date="2018-09" db="EMBL/GenBank/DDBJ databases">
        <title>Comparative genomics of Leucobacter spp.</title>
        <authorList>
            <person name="Reis A.C."/>
            <person name="Kolvenbach B.A."/>
            <person name="Corvini P.F.X."/>
            <person name="Nunes O.C."/>
        </authorList>
    </citation>
    <scope>NUCLEOTIDE SEQUENCE [LARGE SCALE GENOMIC DNA]</scope>
    <source>
        <strain evidence="2 3">TAN 31504</strain>
    </source>
</reference>
<feature type="region of interest" description="Disordered" evidence="1">
    <location>
        <begin position="154"/>
        <end position="176"/>
    </location>
</feature>
<evidence type="ECO:0000256" key="1">
    <source>
        <dbReference type="SAM" id="MobiDB-lite"/>
    </source>
</evidence>
<comment type="caution">
    <text evidence="2">The sequence shown here is derived from an EMBL/GenBank/DDBJ whole genome shotgun (WGS) entry which is preliminary data.</text>
</comment>
<dbReference type="Gene3D" id="3.30.530.20">
    <property type="match status" value="1"/>
</dbReference>
<dbReference type="EMBL" id="QYAC01000001">
    <property type="protein sequence ID" value="MBL3677853.1"/>
    <property type="molecule type" value="Genomic_DNA"/>
</dbReference>
<dbReference type="SUPFAM" id="SSF55961">
    <property type="entry name" value="Bet v1-like"/>
    <property type="match status" value="1"/>
</dbReference>
<evidence type="ECO:0000313" key="2">
    <source>
        <dbReference type="EMBL" id="MBL3677853.1"/>
    </source>
</evidence>
<protein>
    <submittedName>
        <fullName evidence="2">SRPBCC family protein</fullName>
    </submittedName>
</protein>